<dbReference type="OrthoDB" id="425950at2759"/>
<reference evidence="2 3" key="1">
    <citation type="submission" date="2016-02" db="EMBL/GenBank/DDBJ databases">
        <title>Genome analysis of coral dinoflagellate symbionts highlights evolutionary adaptations to a symbiotic lifestyle.</title>
        <authorList>
            <person name="Aranda M."/>
            <person name="Li Y."/>
            <person name="Liew Y.J."/>
            <person name="Baumgarten S."/>
            <person name="Simakov O."/>
            <person name="Wilson M."/>
            <person name="Piel J."/>
            <person name="Ashoor H."/>
            <person name="Bougouffa S."/>
            <person name="Bajic V.B."/>
            <person name="Ryu T."/>
            <person name="Ravasi T."/>
            <person name="Bayer T."/>
            <person name="Micklem G."/>
            <person name="Kim H."/>
            <person name="Bhak J."/>
            <person name="Lajeunesse T.C."/>
            <person name="Voolstra C.R."/>
        </authorList>
    </citation>
    <scope>NUCLEOTIDE SEQUENCE [LARGE SCALE GENOMIC DNA]</scope>
    <source>
        <strain evidence="2 3">CCMP2467</strain>
    </source>
</reference>
<gene>
    <name evidence="2" type="ORF">AK812_SmicGene9384</name>
</gene>
<proteinExistence type="predicted"/>
<keyword evidence="3" id="KW-1185">Reference proteome</keyword>
<protein>
    <submittedName>
        <fullName evidence="2">Uncharacterized protein</fullName>
    </submittedName>
</protein>
<accession>A0A1Q9EIR2</accession>
<dbReference type="OMA" id="FWIAFLC"/>
<evidence type="ECO:0000313" key="2">
    <source>
        <dbReference type="EMBL" id="OLQ07267.1"/>
    </source>
</evidence>
<evidence type="ECO:0000313" key="3">
    <source>
        <dbReference type="Proteomes" id="UP000186817"/>
    </source>
</evidence>
<feature type="region of interest" description="Disordered" evidence="1">
    <location>
        <begin position="1"/>
        <end position="36"/>
    </location>
</feature>
<feature type="compositionally biased region" description="Basic and acidic residues" evidence="1">
    <location>
        <begin position="23"/>
        <end position="36"/>
    </location>
</feature>
<dbReference type="AlphaFoldDB" id="A0A1Q9EIR2"/>
<evidence type="ECO:0000256" key="1">
    <source>
        <dbReference type="SAM" id="MobiDB-lite"/>
    </source>
</evidence>
<dbReference type="EMBL" id="LSRX01000143">
    <property type="protein sequence ID" value="OLQ07267.1"/>
    <property type="molecule type" value="Genomic_DNA"/>
</dbReference>
<comment type="caution">
    <text evidence="2">The sequence shown here is derived from an EMBL/GenBank/DDBJ whole genome shotgun (WGS) entry which is preliminary data.</text>
</comment>
<dbReference type="Proteomes" id="UP000186817">
    <property type="component" value="Unassembled WGS sequence"/>
</dbReference>
<organism evidence="2 3">
    <name type="scientific">Symbiodinium microadriaticum</name>
    <name type="common">Dinoflagellate</name>
    <name type="synonym">Zooxanthella microadriatica</name>
    <dbReference type="NCBI Taxonomy" id="2951"/>
    <lineage>
        <taxon>Eukaryota</taxon>
        <taxon>Sar</taxon>
        <taxon>Alveolata</taxon>
        <taxon>Dinophyceae</taxon>
        <taxon>Suessiales</taxon>
        <taxon>Symbiodiniaceae</taxon>
        <taxon>Symbiodinium</taxon>
    </lineage>
</organism>
<sequence>MPEIEGGRLPQKVNAFSSVSRSSVERRRKDPEGKRTASHLKELGLALPQNFFQDFEDRWRFLPRARPGPAKAAETFRRIWGFKSVLKHAVLGGFKAYEFGIPRPTYAWRSWMPVRQMMLPDMQSVRPNLRDKRRKALRLRRNLTLVQNHVHRGDALLSRYLRQAALLFGLPGGLNSYTTPALAVGLRAHSMHHMLNVAWMGAGFGYHFDPSDAIILQVEGNKQGPQTTWEICGRRFPNAFSFANLTYNQAMPRKIPFWIAFLCGYGYDQVSLPTTTYHSNKALSIHLTMSLNRQRGPRLKLRPTPQSVGIRGHMINPSKEFGFARSLADLCSSMAALHAVPQSLRCRPRGKQRFCPAWRGFLDDGLAGKALAKDPPGLPEAPDAAMVSACVEVGPLFSETVRTYGRWYGYLKRILRAWQKLLLRQHQEYYEASFRLDDFFDEEFKASLALHRGGGWLELAVAQWMLL</sequence>
<name>A0A1Q9EIR2_SYMMI</name>
<dbReference type="SUPFAM" id="SSF51197">
    <property type="entry name" value="Clavaminate synthase-like"/>
    <property type="match status" value="1"/>
</dbReference>